<dbReference type="InterPro" id="IPR014016">
    <property type="entry name" value="UvrD-like_ATP-bd"/>
</dbReference>
<dbReference type="InterPro" id="IPR000212">
    <property type="entry name" value="DNA_helicase_UvrD/REP"/>
</dbReference>
<dbReference type="Pfam" id="PF21196">
    <property type="entry name" value="PcrA_UvrD_tudor"/>
    <property type="match status" value="1"/>
</dbReference>
<dbReference type="CDD" id="cd18807">
    <property type="entry name" value="SF1_C_UvrD"/>
    <property type="match status" value="1"/>
</dbReference>
<dbReference type="GO" id="GO:0005524">
    <property type="term" value="F:ATP binding"/>
    <property type="evidence" value="ECO:0007669"/>
    <property type="project" value="UniProtKB-KW"/>
</dbReference>
<proteinExistence type="inferred from homology"/>
<dbReference type="PANTHER" id="PTHR11070:SF2">
    <property type="entry name" value="ATP-DEPENDENT DNA HELICASE SRS2"/>
    <property type="match status" value="1"/>
</dbReference>
<comment type="catalytic activity">
    <reaction evidence="8">
        <text>Couples ATP hydrolysis with the unwinding of duplex DNA by translocating in the 3'-5' direction.</text>
        <dbReference type="EC" id="5.6.2.4"/>
    </reaction>
</comment>
<keyword evidence="5" id="KW-0067">ATP-binding</keyword>
<dbReference type="Pfam" id="PF00580">
    <property type="entry name" value="UvrD-helicase"/>
    <property type="match status" value="1"/>
</dbReference>
<evidence type="ECO:0000259" key="11">
    <source>
        <dbReference type="PROSITE" id="PS51198"/>
    </source>
</evidence>
<keyword evidence="2" id="KW-0547">Nucleotide-binding</keyword>
<protein>
    <recommendedName>
        <fullName evidence="9">DNA 3'-5' helicase</fullName>
        <ecNumber evidence="9">5.6.2.4</ecNumber>
    </recommendedName>
</protein>
<evidence type="ECO:0000256" key="3">
    <source>
        <dbReference type="ARBA" id="ARBA00022801"/>
    </source>
</evidence>
<feature type="domain" description="UvrD-like helicase C-terminal" evidence="12">
    <location>
        <begin position="284"/>
        <end position="558"/>
    </location>
</feature>
<keyword evidence="7" id="KW-0413">Isomerase</keyword>
<dbReference type="SUPFAM" id="SSF52540">
    <property type="entry name" value="P-loop containing nucleoside triphosphate hydrolases"/>
    <property type="match status" value="1"/>
</dbReference>
<dbReference type="AlphaFoldDB" id="A0A381RVL9"/>
<dbReference type="CDD" id="cd17932">
    <property type="entry name" value="DEXQc_UvrD"/>
    <property type="match status" value="1"/>
</dbReference>
<dbReference type="Gene3D" id="1.10.486.10">
    <property type="entry name" value="PCRA, domain 4"/>
    <property type="match status" value="1"/>
</dbReference>
<evidence type="ECO:0000256" key="9">
    <source>
        <dbReference type="ARBA" id="ARBA00034808"/>
    </source>
</evidence>
<dbReference type="GO" id="GO:0005829">
    <property type="term" value="C:cytosol"/>
    <property type="evidence" value="ECO:0007669"/>
    <property type="project" value="TreeGrafter"/>
</dbReference>
<evidence type="ECO:0000256" key="5">
    <source>
        <dbReference type="ARBA" id="ARBA00022840"/>
    </source>
</evidence>
<keyword evidence="3" id="KW-0378">Hydrolase</keyword>
<keyword evidence="4" id="KW-0347">Helicase</keyword>
<evidence type="ECO:0000256" key="2">
    <source>
        <dbReference type="ARBA" id="ARBA00022741"/>
    </source>
</evidence>
<evidence type="ECO:0000259" key="12">
    <source>
        <dbReference type="PROSITE" id="PS51217"/>
    </source>
</evidence>
<dbReference type="InterPro" id="IPR027417">
    <property type="entry name" value="P-loop_NTPase"/>
</dbReference>
<organism evidence="13">
    <name type="scientific">marine metagenome</name>
    <dbReference type="NCBI Taxonomy" id="408172"/>
    <lineage>
        <taxon>unclassified sequences</taxon>
        <taxon>metagenomes</taxon>
        <taxon>ecological metagenomes</taxon>
    </lineage>
</organism>
<dbReference type="Gene3D" id="1.10.10.160">
    <property type="match status" value="1"/>
</dbReference>
<dbReference type="PROSITE" id="PS51198">
    <property type="entry name" value="UVRD_HELICASE_ATP_BIND"/>
    <property type="match status" value="1"/>
</dbReference>
<dbReference type="PROSITE" id="PS51217">
    <property type="entry name" value="UVRD_HELICASE_CTER"/>
    <property type="match status" value="1"/>
</dbReference>
<accession>A0A381RVL9</accession>
<evidence type="ECO:0000256" key="10">
    <source>
        <dbReference type="ARBA" id="ARBA00048988"/>
    </source>
</evidence>
<evidence type="ECO:0000256" key="7">
    <source>
        <dbReference type="ARBA" id="ARBA00023235"/>
    </source>
</evidence>
<dbReference type="GO" id="GO:0003677">
    <property type="term" value="F:DNA binding"/>
    <property type="evidence" value="ECO:0007669"/>
    <property type="project" value="UniProtKB-KW"/>
</dbReference>
<comment type="catalytic activity">
    <reaction evidence="10">
        <text>ATP + H2O = ADP + phosphate + H(+)</text>
        <dbReference type="Rhea" id="RHEA:13065"/>
        <dbReference type="ChEBI" id="CHEBI:15377"/>
        <dbReference type="ChEBI" id="CHEBI:15378"/>
        <dbReference type="ChEBI" id="CHEBI:30616"/>
        <dbReference type="ChEBI" id="CHEBI:43474"/>
        <dbReference type="ChEBI" id="CHEBI:456216"/>
        <dbReference type="EC" id="5.6.2.4"/>
    </reaction>
</comment>
<dbReference type="GO" id="GO:0043138">
    <property type="term" value="F:3'-5' DNA helicase activity"/>
    <property type="evidence" value="ECO:0007669"/>
    <property type="project" value="UniProtKB-EC"/>
</dbReference>
<dbReference type="GO" id="GO:0016787">
    <property type="term" value="F:hydrolase activity"/>
    <property type="evidence" value="ECO:0007669"/>
    <property type="project" value="UniProtKB-KW"/>
</dbReference>
<evidence type="ECO:0000256" key="4">
    <source>
        <dbReference type="ARBA" id="ARBA00022806"/>
    </source>
</evidence>
<dbReference type="GO" id="GO:0033202">
    <property type="term" value="C:DNA helicase complex"/>
    <property type="evidence" value="ECO:0007669"/>
    <property type="project" value="TreeGrafter"/>
</dbReference>
<sequence>MASIKLNKVQQSAVEAINGPVLIFAGAGSGKTRVLTHKISYLIDSGNYKPENILAVTFTNKAAKEMKIRVQKLLKMKKLEMDISTFHSICARLLRSEIHHLGYSNTFAIYDIEDQTALIKIVLNNLTISKDTLTPKAARSQISYFKNKMITPVTVQQKARTKLDGMIGDVYQAYQTALKENNAADFDDLLILPLELFKHHPEILKKYQKKWKYILVDEYQDTNQPQFLFVSKLAEAHHQICVVGDDDQSIYSWRGADIKNILDFKKKFSGCSTFTLEKNYRSTQQILSAATAVVKKNKDRKPKTMESANGAGDKIGLFETVDEMEEADAIVSALEKEINLNKRTFQDFAVLYRTNAQSRALEDSFRRQGIPYTIVGGLRFYERAEVKNILAYLKFIVNMKDTVSLRRIINFPPRGIGLKTVDKCVTYAEKVKKELFEILPEGTKVGVRGKQCESLLKFHDTIQKYNDLLKKVNAGELARSLVDEMKVLNYYKNLNTPEDNERYNNVLELLNSIDAFLKRKPEGDIREFIEEVALLTDIDNWNDETNSVTLMTLHSAKGLEFPVIFITGLEDGLLPFYNAFNDQKEMEEERRLFYVGLTRAIEKVYLLYARNRRKMGLDYAVGLASRFLKEIPVKYLENISFNSALMRKVTTSNRGKETKVKVTRSITLFDDFMVGDYVKHAIFGIGKIMALSGSGENQRVGVVFKDGLKKKLIVKYANLKKVDTPAVT</sequence>
<gene>
    <name evidence="13" type="ORF">METZ01_LOCUS48779</name>
</gene>
<dbReference type="EC" id="5.6.2.4" evidence="9"/>
<dbReference type="EMBL" id="UINC01002367">
    <property type="protein sequence ID" value="SUZ95925.1"/>
    <property type="molecule type" value="Genomic_DNA"/>
</dbReference>
<evidence type="ECO:0000256" key="8">
    <source>
        <dbReference type="ARBA" id="ARBA00034617"/>
    </source>
</evidence>
<comment type="similarity">
    <text evidence="1">Belongs to the helicase family. UvrD subfamily.</text>
</comment>
<dbReference type="Gene3D" id="3.40.50.300">
    <property type="entry name" value="P-loop containing nucleotide triphosphate hydrolases"/>
    <property type="match status" value="2"/>
</dbReference>
<name>A0A381RVL9_9ZZZZ</name>
<evidence type="ECO:0000313" key="13">
    <source>
        <dbReference type="EMBL" id="SUZ95925.1"/>
    </source>
</evidence>
<reference evidence="13" key="1">
    <citation type="submission" date="2018-05" db="EMBL/GenBank/DDBJ databases">
        <authorList>
            <person name="Lanie J.A."/>
            <person name="Ng W.-L."/>
            <person name="Kazmierczak K.M."/>
            <person name="Andrzejewski T.M."/>
            <person name="Davidsen T.M."/>
            <person name="Wayne K.J."/>
            <person name="Tettelin H."/>
            <person name="Glass J.I."/>
            <person name="Rusch D."/>
            <person name="Podicherti R."/>
            <person name="Tsui H.-C.T."/>
            <person name="Winkler M.E."/>
        </authorList>
    </citation>
    <scope>NUCLEOTIDE SEQUENCE</scope>
</reference>
<dbReference type="Pfam" id="PF13361">
    <property type="entry name" value="UvrD_C"/>
    <property type="match status" value="1"/>
</dbReference>
<feature type="domain" description="UvrD-like helicase ATP-binding" evidence="11">
    <location>
        <begin position="4"/>
        <end position="283"/>
    </location>
</feature>
<dbReference type="PANTHER" id="PTHR11070">
    <property type="entry name" value="UVRD / RECB / PCRA DNA HELICASE FAMILY MEMBER"/>
    <property type="match status" value="1"/>
</dbReference>
<evidence type="ECO:0000256" key="6">
    <source>
        <dbReference type="ARBA" id="ARBA00023125"/>
    </source>
</evidence>
<keyword evidence="6" id="KW-0238">DNA-binding</keyword>
<dbReference type="GO" id="GO:0000725">
    <property type="term" value="P:recombinational repair"/>
    <property type="evidence" value="ECO:0007669"/>
    <property type="project" value="TreeGrafter"/>
</dbReference>
<dbReference type="InterPro" id="IPR014017">
    <property type="entry name" value="DNA_helicase_UvrD-like_C"/>
</dbReference>
<dbReference type="InterPro" id="IPR013986">
    <property type="entry name" value="DExx_box_DNA_helicase_dom_sf"/>
</dbReference>
<evidence type="ECO:0000256" key="1">
    <source>
        <dbReference type="ARBA" id="ARBA00009922"/>
    </source>
</evidence>